<proteinExistence type="predicted"/>
<reference evidence="1 2" key="1">
    <citation type="submission" date="2016-11" db="EMBL/GenBank/DDBJ databases">
        <title>Trade-off between light-utilization and light-protection in marine flavobacteria.</title>
        <authorList>
            <person name="Kumagai Y."/>
        </authorList>
    </citation>
    <scope>NUCLEOTIDE SEQUENCE [LARGE SCALE GENOMIC DNA]</scope>
    <source>
        <strain evidence="1 2">NBRC 107741</strain>
    </source>
</reference>
<organism evidence="1 2">
    <name type="scientific">Aureitalea marina</name>
    <dbReference type="NCBI Taxonomy" id="930804"/>
    <lineage>
        <taxon>Bacteria</taxon>
        <taxon>Pseudomonadati</taxon>
        <taxon>Bacteroidota</taxon>
        <taxon>Flavobacteriia</taxon>
        <taxon>Flavobacteriales</taxon>
        <taxon>Flavobacteriaceae</taxon>
        <taxon>Aureitalea</taxon>
    </lineage>
</organism>
<comment type="caution">
    <text evidence="1">The sequence shown here is derived from an EMBL/GenBank/DDBJ whole genome shotgun (WGS) entry which is preliminary data.</text>
</comment>
<dbReference type="NCBIfam" id="NF033205">
    <property type="entry name" value="IPExxxVDY"/>
    <property type="match status" value="1"/>
</dbReference>
<gene>
    <name evidence="1" type="ORF">BST85_10990</name>
</gene>
<dbReference type="RefSeq" id="WP_104813291.1">
    <property type="nucleotide sequence ID" value="NZ_MQUB01000001.1"/>
</dbReference>
<dbReference type="Proteomes" id="UP000239800">
    <property type="component" value="Unassembled WGS sequence"/>
</dbReference>
<name>A0A2S7KRU4_9FLAO</name>
<evidence type="ECO:0000313" key="2">
    <source>
        <dbReference type="Proteomes" id="UP000239800"/>
    </source>
</evidence>
<sequence>MATQKMVLELEEFEEEYSLVAIHCSVASHKMAFILNKRLNTRLTRRPIDLEFSNRGLEVTFPLYQYDDNQSYTSYYLIGNACHSQAAQLQSSGGLFNDQSDTSQVTTFLIPEFRKADYFLKVESDLELIPLDQMVSELNQVNEVVTAYQVEPDRIKSKNNLIFD</sequence>
<accession>A0A2S7KRU4</accession>
<evidence type="ECO:0000313" key="1">
    <source>
        <dbReference type="EMBL" id="PQB05352.1"/>
    </source>
</evidence>
<dbReference type="InterPro" id="IPR047690">
    <property type="entry name" value="IPExxxVDY_fam"/>
</dbReference>
<dbReference type="OrthoDB" id="676614at2"/>
<dbReference type="EMBL" id="MQUB01000001">
    <property type="protein sequence ID" value="PQB05352.1"/>
    <property type="molecule type" value="Genomic_DNA"/>
</dbReference>
<keyword evidence="2" id="KW-1185">Reference proteome</keyword>
<evidence type="ECO:0008006" key="3">
    <source>
        <dbReference type="Google" id="ProtNLM"/>
    </source>
</evidence>
<dbReference type="AlphaFoldDB" id="A0A2S7KRU4"/>
<protein>
    <recommendedName>
        <fullName evidence="3">IPExxxVDY family protein</fullName>
    </recommendedName>
</protein>